<sequence>MVLISLCFDESTDVTKSARLAVFVQYCVGNVIKKELITIASMSTSTKGTNICTAVENSPAEEEIDLKHVVSVSTNGDPNTVGREKNGFISLL</sequence>
<organism evidence="1 2">
    <name type="scientific">Trichonephila inaurata madagascariensis</name>
    <dbReference type="NCBI Taxonomy" id="2747483"/>
    <lineage>
        <taxon>Eukaryota</taxon>
        <taxon>Metazoa</taxon>
        <taxon>Ecdysozoa</taxon>
        <taxon>Arthropoda</taxon>
        <taxon>Chelicerata</taxon>
        <taxon>Arachnida</taxon>
        <taxon>Araneae</taxon>
        <taxon>Araneomorphae</taxon>
        <taxon>Entelegynae</taxon>
        <taxon>Araneoidea</taxon>
        <taxon>Nephilidae</taxon>
        <taxon>Trichonephila</taxon>
        <taxon>Trichonephila inaurata</taxon>
    </lineage>
</organism>
<comment type="caution">
    <text evidence="1">The sequence shown here is derived from an EMBL/GenBank/DDBJ whole genome shotgun (WGS) entry which is preliminary data.</text>
</comment>
<evidence type="ECO:0000313" key="1">
    <source>
        <dbReference type="EMBL" id="GFY38096.1"/>
    </source>
</evidence>
<dbReference type="EMBL" id="BMAV01000656">
    <property type="protein sequence ID" value="GFY38096.1"/>
    <property type="molecule type" value="Genomic_DNA"/>
</dbReference>
<keyword evidence="2" id="KW-1185">Reference proteome</keyword>
<dbReference type="OrthoDB" id="6611647at2759"/>
<dbReference type="PANTHER" id="PTHR45913:SF21">
    <property type="entry name" value="DUF4371 DOMAIN-CONTAINING PROTEIN"/>
    <property type="match status" value="1"/>
</dbReference>
<accession>A0A8X6WQT9</accession>
<reference evidence="1" key="1">
    <citation type="submission" date="2020-08" db="EMBL/GenBank/DDBJ databases">
        <title>Multicomponent nature underlies the extraordinary mechanical properties of spider dragline silk.</title>
        <authorList>
            <person name="Kono N."/>
            <person name="Nakamura H."/>
            <person name="Mori M."/>
            <person name="Yoshida Y."/>
            <person name="Ohtoshi R."/>
            <person name="Malay A.D."/>
            <person name="Moran D.A.P."/>
            <person name="Tomita M."/>
            <person name="Numata K."/>
            <person name="Arakawa K."/>
        </authorList>
    </citation>
    <scope>NUCLEOTIDE SEQUENCE</scope>
</reference>
<dbReference type="Proteomes" id="UP000886998">
    <property type="component" value="Unassembled WGS sequence"/>
</dbReference>
<proteinExistence type="predicted"/>
<name>A0A8X6WQT9_9ARAC</name>
<dbReference type="PANTHER" id="PTHR45913">
    <property type="entry name" value="EPM2A-INTERACTING PROTEIN 1"/>
    <property type="match status" value="1"/>
</dbReference>
<protein>
    <submittedName>
        <fullName evidence="1">General transcription factor II-I repeat domain-containing protein 2A</fullName>
    </submittedName>
</protein>
<dbReference type="AlphaFoldDB" id="A0A8X6WQT9"/>
<evidence type="ECO:0000313" key="2">
    <source>
        <dbReference type="Proteomes" id="UP000886998"/>
    </source>
</evidence>
<gene>
    <name evidence="1" type="primary">GTF2IRD2_189</name>
    <name evidence="1" type="ORF">TNIN_398181</name>
</gene>